<sequence length="797" mass="87212">MPDRLTEDRPATDRAAELEREQSYLTLLYQRLDGMREYAQRRLRTVLLETGGTPQARSERESFTQLYSEDLAKYDAAENGLCFGRIDLAAENPTAADTEDTGDAGEYRYIGRLGILDEDDDYNTLLLDWRAPLARPFYLATTAAPDGVTRRRHIRSRNRNVTGISDEYLDLEMARRAGAIESDDGGVGSESALLTALNAARTGHMTDIVETIQSEQDAIIRSEHRSVLVVQGGPGTGKTAVALHRAAYLLYTYRQQLDKAGVLIIGPNSTFLDYIGQVLPSLGETGVLLSTIGNLYPGVEATLEDSLRAGELKGSLDMLDVLKKAVRDRQEVPRDPVRLDFDGYELTLDRKIATRARGRARSSRRPHNLARPIFAASVVDALTDQLAQIIGKDQFADTVDEADAAAGRRPSNTGRNLLSQADLTEIRDEMRADAGIQRAIAQLWPILTPQQVLADLWAEPERLAHAADQLSAEDRKELFRALDPASGPAFAAADAPLLDELAELLGIDDAEERERSRRRWRAQLAEAQEALDILTGSAPQDLEDDLDPEILMAYDLIDAGQLAERQHVRNRQTTAERAAGDRSWTYGHVIIDEAQELSEMAWRMVMRRIPNRWVTVVGDVAQTGDPAGASSWQRMLEPYVAQRWKLTELTVNYRTPAEIMAVAADVLAAIDPGATIPRSVRESGFPPQAVQVGAGGSLAAVTELVAAEAGRPGITAVLAPHATVSEFASLAGDSVQVLTVAEVKGLEFDAVVLVEPQAILDESPRGLNDLYVALTRATQRLSVVHTGTLPEVLGALR</sequence>
<evidence type="ECO:0000256" key="1">
    <source>
        <dbReference type="ARBA" id="ARBA00022741"/>
    </source>
</evidence>
<evidence type="ECO:0000259" key="6">
    <source>
        <dbReference type="PROSITE" id="PS51198"/>
    </source>
</evidence>
<keyword evidence="4 5" id="KW-0067">ATP-binding</keyword>
<dbReference type="Gene3D" id="3.40.50.300">
    <property type="entry name" value="P-loop containing nucleotide triphosphate hydrolases"/>
    <property type="match status" value="3"/>
</dbReference>
<dbReference type="InterPro" id="IPR000212">
    <property type="entry name" value="DNA_helicase_UvrD/REP"/>
</dbReference>
<keyword evidence="3 5" id="KW-0347">Helicase</keyword>
<dbReference type="AlphaFoldDB" id="A0A231H5U5"/>
<reference evidence="7 8" key="1">
    <citation type="submission" date="2017-07" db="EMBL/GenBank/DDBJ databases">
        <title>First draft Genome Sequence of Nocardia cerradoensis isolated from human infection.</title>
        <authorList>
            <person name="Carrasco G."/>
        </authorList>
    </citation>
    <scope>NUCLEOTIDE SEQUENCE [LARGE SCALE GENOMIC DNA]</scope>
    <source>
        <strain evidence="7 8">CNM20130759</strain>
    </source>
</reference>
<dbReference type="InterPro" id="IPR027785">
    <property type="entry name" value="UvrD-like_helicase_C"/>
</dbReference>
<dbReference type="Pfam" id="PF13538">
    <property type="entry name" value="UvrD_C_2"/>
    <property type="match status" value="1"/>
</dbReference>
<dbReference type="GO" id="GO:0016787">
    <property type="term" value="F:hydrolase activity"/>
    <property type="evidence" value="ECO:0007669"/>
    <property type="project" value="UniProtKB-UniRule"/>
</dbReference>
<comment type="caution">
    <text evidence="7">The sequence shown here is derived from an EMBL/GenBank/DDBJ whole genome shotgun (WGS) entry which is preliminary data.</text>
</comment>
<dbReference type="GO" id="GO:0000725">
    <property type="term" value="P:recombinational repair"/>
    <property type="evidence" value="ECO:0007669"/>
    <property type="project" value="TreeGrafter"/>
</dbReference>
<evidence type="ECO:0000256" key="3">
    <source>
        <dbReference type="ARBA" id="ARBA00022806"/>
    </source>
</evidence>
<keyword evidence="8" id="KW-1185">Reference proteome</keyword>
<evidence type="ECO:0000256" key="5">
    <source>
        <dbReference type="PROSITE-ProRule" id="PRU00560"/>
    </source>
</evidence>
<dbReference type="InterPro" id="IPR027417">
    <property type="entry name" value="P-loop_NTPase"/>
</dbReference>
<evidence type="ECO:0000256" key="2">
    <source>
        <dbReference type="ARBA" id="ARBA00022801"/>
    </source>
</evidence>
<dbReference type="GO" id="GO:0043138">
    <property type="term" value="F:3'-5' DNA helicase activity"/>
    <property type="evidence" value="ECO:0007669"/>
    <property type="project" value="TreeGrafter"/>
</dbReference>
<keyword evidence="1 5" id="KW-0547">Nucleotide-binding</keyword>
<dbReference type="PANTHER" id="PTHR11070:SF45">
    <property type="entry name" value="DNA 3'-5' HELICASE"/>
    <property type="match status" value="1"/>
</dbReference>
<dbReference type="GO" id="GO:0005829">
    <property type="term" value="C:cytosol"/>
    <property type="evidence" value="ECO:0007669"/>
    <property type="project" value="TreeGrafter"/>
</dbReference>
<keyword evidence="2 5" id="KW-0378">Hydrolase</keyword>
<evidence type="ECO:0000256" key="4">
    <source>
        <dbReference type="ARBA" id="ARBA00022840"/>
    </source>
</evidence>
<gene>
    <name evidence="7" type="primary">helD_2</name>
    <name evidence="7" type="ORF">B7C42_03820</name>
</gene>
<dbReference type="EMBL" id="NGAF01000007">
    <property type="protein sequence ID" value="OXR44259.1"/>
    <property type="molecule type" value="Genomic_DNA"/>
</dbReference>
<dbReference type="SUPFAM" id="SSF52540">
    <property type="entry name" value="P-loop containing nucleoside triphosphate hydrolases"/>
    <property type="match status" value="1"/>
</dbReference>
<dbReference type="Proteomes" id="UP000215506">
    <property type="component" value="Unassembled WGS sequence"/>
</dbReference>
<protein>
    <submittedName>
        <fullName evidence="7">Helicase IV</fullName>
        <ecNumber evidence="7">3.6.4.12</ecNumber>
    </submittedName>
</protein>
<feature type="binding site" evidence="5">
    <location>
        <begin position="232"/>
        <end position="239"/>
    </location>
    <ligand>
        <name>ATP</name>
        <dbReference type="ChEBI" id="CHEBI:30616"/>
    </ligand>
</feature>
<dbReference type="GO" id="GO:0003677">
    <property type="term" value="F:DNA binding"/>
    <property type="evidence" value="ECO:0007669"/>
    <property type="project" value="InterPro"/>
</dbReference>
<organism evidence="7 8">
    <name type="scientific">Nocardia cerradoensis</name>
    <dbReference type="NCBI Taxonomy" id="85688"/>
    <lineage>
        <taxon>Bacteria</taxon>
        <taxon>Bacillati</taxon>
        <taxon>Actinomycetota</taxon>
        <taxon>Actinomycetes</taxon>
        <taxon>Mycobacteriales</taxon>
        <taxon>Nocardiaceae</taxon>
        <taxon>Nocardia</taxon>
    </lineage>
</organism>
<proteinExistence type="predicted"/>
<name>A0A231H5U5_9NOCA</name>
<dbReference type="EC" id="3.6.4.12" evidence="7"/>
<dbReference type="PROSITE" id="PS51198">
    <property type="entry name" value="UVRD_HELICASE_ATP_BIND"/>
    <property type="match status" value="1"/>
</dbReference>
<evidence type="ECO:0000313" key="7">
    <source>
        <dbReference type="EMBL" id="OXR44259.1"/>
    </source>
</evidence>
<evidence type="ECO:0000313" key="8">
    <source>
        <dbReference type="Proteomes" id="UP000215506"/>
    </source>
</evidence>
<feature type="domain" description="UvrD-like helicase ATP-binding" evidence="6">
    <location>
        <begin position="211"/>
        <end position="656"/>
    </location>
</feature>
<dbReference type="InterPro" id="IPR014016">
    <property type="entry name" value="UvrD-like_ATP-bd"/>
</dbReference>
<dbReference type="GO" id="GO:0005524">
    <property type="term" value="F:ATP binding"/>
    <property type="evidence" value="ECO:0007669"/>
    <property type="project" value="UniProtKB-UniRule"/>
</dbReference>
<dbReference type="PANTHER" id="PTHR11070">
    <property type="entry name" value="UVRD / RECB / PCRA DNA HELICASE FAMILY MEMBER"/>
    <property type="match status" value="1"/>
</dbReference>
<accession>A0A231H5U5</accession>
<dbReference type="RefSeq" id="WP_223273525.1">
    <property type="nucleotide sequence ID" value="NZ_NGAF01000007.1"/>
</dbReference>